<protein>
    <submittedName>
        <fullName evidence="2">Uncharacterized protein</fullName>
    </submittedName>
</protein>
<accession>A0A8E2JAG1</accession>
<keyword evidence="3" id="KW-1185">Reference proteome</keyword>
<evidence type="ECO:0000256" key="1">
    <source>
        <dbReference type="SAM" id="MobiDB-lite"/>
    </source>
</evidence>
<organism evidence="2 3">
    <name type="scientific">Lepidopterella palustris CBS 459.81</name>
    <dbReference type="NCBI Taxonomy" id="1314670"/>
    <lineage>
        <taxon>Eukaryota</taxon>
        <taxon>Fungi</taxon>
        <taxon>Dikarya</taxon>
        <taxon>Ascomycota</taxon>
        <taxon>Pezizomycotina</taxon>
        <taxon>Dothideomycetes</taxon>
        <taxon>Pleosporomycetidae</taxon>
        <taxon>Mytilinidiales</taxon>
        <taxon>Argynnaceae</taxon>
        <taxon>Lepidopterella</taxon>
    </lineage>
</organism>
<dbReference type="Proteomes" id="UP000250266">
    <property type="component" value="Unassembled WGS sequence"/>
</dbReference>
<proteinExistence type="predicted"/>
<dbReference type="AlphaFoldDB" id="A0A8E2JAG1"/>
<dbReference type="EMBL" id="KV745330">
    <property type="protein sequence ID" value="OCK75335.1"/>
    <property type="molecule type" value="Genomic_DNA"/>
</dbReference>
<sequence length="156" mass="17429">MGPEGDSVVHYRPLGKRVDPNQGDRSCKAKGHTPMTGAFSARMMLFAAKAVQTLPWLRKMSTRCSINFTLTGSTLLDLHFASRVHHLAPTSRRTETNLLARLMLQLGVDRAPQNVRNSHSFIASSLGSTMHEAIWVQAEIFYLLVKTEMCSIRLCM</sequence>
<reference evidence="2 3" key="1">
    <citation type="journal article" date="2016" name="Nat. Commun.">
        <title>Ectomycorrhizal ecology is imprinted in the genome of the dominant symbiotic fungus Cenococcum geophilum.</title>
        <authorList>
            <consortium name="DOE Joint Genome Institute"/>
            <person name="Peter M."/>
            <person name="Kohler A."/>
            <person name="Ohm R.A."/>
            <person name="Kuo A."/>
            <person name="Krutzmann J."/>
            <person name="Morin E."/>
            <person name="Arend M."/>
            <person name="Barry K.W."/>
            <person name="Binder M."/>
            <person name="Choi C."/>
            <person name="Clum A."/>
            <person name="Copeland A."/>
            <person name="Grisel N."/>
            <person name="Haridas S."/>
            <person name="Kipfer T."/>
            <person name="LaButti K."/>
            <person name="Lindquist E."/>
            <person name="Lipzen A."/>
            <person name="Maire R."/>
            <person name="Meier B."/>
            <person name="Mihaltcheva S."/>
            <person name="Molinier V."/>
            <person name="Murat C."/>
            <person name="Poggeler S."/>
            <person name="Quandt C.A."/>
            <person name="Sperisen C."/>
            <person name="Tritt A."/>
            <person name="Tisserant E."/>
            <person name="Crous P.W."/>
            <person name="Henrissat B."/>
            <person name="Nehls U."/>
            <person name="Egli S."/>
            <person name="Spatafora J.W."/>
            <person name="Grigoriev I.V."/>
            <person name="Martin F.M."/>
        </authorList>
    </citation>
    <scope>NUCLEOTIDE SEQUENCE [LARGE SCALE GENOMIC DNA]</scope>
    <source>
        <strain evidence="2 3">CBS 459.81</strain>
    </source>
</reference>
<name>A0A8E2JAG1_9PEZI</name>
<evidence type="ECO:0000313" key="3">
    <source>
        <dbReference type="Proteomes" id="UP000250266"/>
    </source>
</evidence>
<feature type="region of interest" description="Disordered" evidence="1">
    <location>
        <begin position="1"/>
        <end position="32"/>
    </location>
</feature>
<evidence type="ECO:0000313" key="2">
    <source>
        <dbReference type="EMBL" id="OCK75335.1"/>
    </source>
</evidence>
<gene>
    <name evidence="2" type="ORF">K432DRAFT_397360</name>
</gene>